<reference evidence="2" key="1">
    <citation type="journal article" date="2017" name="Science">
        <title>Giant viruses with an expanded complement of translation system components.</title>
        <authorList>
            <person name="Schulz F."/>
            <person name="Yutin N."/>
            <person name="Ivanova N.N."/>
            <person name="Ortega D.R."/>
            <person name="Lee T.K."/>
            <person name="Vierheilig J."/>
            <person name="Daims H."/>
            <person name="Horn M."/>
            <person name="Wagner M."/>
            <person name="Jensen G.J."/>
            <person name="Kyrpides N.C."/>
            <person name="Koonin E.V."/>
            <person name="Woyke T."/>
        </authorList>
    </citation>
    <scope>NUCLEOTIDE SEQUENCE</scope>
    <source>
        <strain evidence="2">CTV1</strain>
    </source>
</reference>
<dbReference type="GO" id="GO:0016747">
    <property type="term" value="F:acyltransferase activity, transferring groups other than amino-acyl groups"/>
    <property type="evidence" value="ECO:0007669"/>
    <property type="project" value="InterPro"/>
</dbReference>
<feature type="domain" description="N-acetyltransferase" evidence="1">
    <location>
        <begin position="33"/>
        <end position="168"/>
    </location>
</feature>
<dbReference type="PROSITE" id="PS51186">
    <property type="entry name" value="GNAT"/>
    <property type="match status" value="1"/>
</dbReference>
<proteinExistence type="predicted"/>
<evidence type="ECO:0000259" key="1">
    <source>
        <dbReference type="PROSITE" id="PS51186"/>
    </source>
</evidence>
<gene>
    <name evidence="2" type="ORF">Catovirus_1_11</name>
</gene>
<dbReference type="InterPro" id="IPR000182">
    <property type="entry name" value="GNAT_dom"/>
</dbReference>
<organism evidence="2">
    <name type="scientific">Catovirus CTV1</name>
    <dbReference type="NCBI Taxonomy" id="1977631"/>
    <lineage>
        <taxon>Viruses</taxon>
        <taxon>Varidnaviria</taxon>
        <taxon>Bamfordvirae</taxon>
        <taxon>Nucleocytoviricota</taxon>
        <taxon>Megaviricetes</taxon>
        <taxon>Imitervirales</taxon>
        <taxon>Mimiviridae</taxon>
        <taxon>Klosneuvirinae</taxon>
        <taxon>Catovirus</taxon>
    </lineage>
</organism>
<name>A0A1V0S8D4_9VIRU</name>
<accession>A0A1V0S8D4</accession>
<dbReference type="EMBL" id="KY684083">
    <property type="protein sequence ID" value="ARF07961.1"/>
    <property type="molecule type" value="Genomic_DNA"/>
</dbReference>
<dbReference type="Pfam" id="PF00583">
    <property type="entry name" value="Acetyltransf_1"/>
    <property type="match status" value="1"/>
</dbReference>
<protein>
    <submittedName>
        <fullName evidence="2">Acetyltransferase</fullName>
    </submittedName>
</protein>
<dbReference type="InterPro" id="IPR016181">
    <property type="entry name" value="Acyl_CoA_acyltransferase"/>
</dbReference>
<dbReference type="Gene3D" id="3.40.630.30">
    <property type="match status" value="1"/>
</dbReference>
<dbReference type="SUPFAM" id="SSF55729">
    <property type="entry name" value="Acyl-CoA N-acyltransferases (Nat)"/>
    <property type="match status" value="1"/>
</dbReference>
<keyword evidence="2" id="KW-0808">Transferase</keyword>
<evidence type="ECO:0000313" key="2">
    <source>
        <dbReference type="EMBL" id="ARF07961.1"/>
    </source>
</evidence>
<sequence>MHYGGFDTNNITVKYMNISRFVKEMINNPEHRIQFENIIKNHKKSNYDILNLINEHNELSKRYHDYKTYIIYLLYDNQVIAIGKVSCHNKMAYISTIHIVEYMRGKKICNFLIKQIIIHTQNHNKNISKFMLYVANDNIAAIKCYKSNGFNIVGSDKKSGDYIMELYI</sequence>